<proteinExistence type="inferred from homology"/>
<dbReference type="GO" id="GO:0004185">
    <property type="term" value="F:serine-type carboxypeptidase activity"/>
    <property type="evidence" value="ECO:0007669"/>
    <property type="project" value="InterPro"/>
</dbReference>
<dbReference type="InterPro" id="IPR001563">
    <property type="entry name" value="Peptidase_S10"/>
</dbReference>
<evidence type="ECO:0000256" key="7">
    <source>
        <dbReference type="SAM" id="MobiDB-lite"/>
    </source>
</evidence>
<protein>
    <recommendedName>
        <fullName evidence="10">Serine carboxypeptidase</fullName>
    </recommendedName>
</protein>
<comment type="similarity">
    <text evidence="1">Belongs to the peptidase S10 family.</text>
</comment>
<dbReference type="Gene3D" id="3.40.50.1820">
    <property type="entry name" value="alpha/beta hydrolase"/>
    <property type="match status" value="2"/>
</dbReference>
<evidence type="ECO:0000313" key="9">
    <source>
        <dbReference type="Proteomes" id="UP001194580"/>
    </source>
</evidence>
<gene>
    <name evidence="8" type="ORF">BGZ95_010106</name>
</gene>
<dbReference type="PANTHER" id="PTHR11802">
    <property type="entry name" value="SERINE PROTEASE FAMILY S10 SERINE CARBOXYPEPTIDASE"/>
    <property type="match status" value="1"/>
</dbReference>
<feature type="region of interest" description="Disordered" evidence="7">
    <location>
        <begin position="30"/>
        <end position="56"/>
    </location>
</feature>
<reference evidence="8" key="1">
    <citation type="journal article" date="2020" name="Fungal Divers.">
        <title>Resolving the Mortierellaceae phylogeny through synthesis of multi-gene phylogenetics and phylogenomics.</title>
        <authorList>
            <person name="Vandepol N."/>
            <person name="Liber J."/>
            <person name="Desiro A."/>
            <person name="Na H."/>
            <person name="Kennedy M."/>
            <person name="Barry K."/>
            <person name="Grigoriev I.V."/>
            <person name="Miller A.N."/>
            <person name="O'Donnell K."/>
            <person name="Stajich J.E."/>
            <person name="Bonito G."/>
        </authorList>
    </citation>
    <scope>NUCLEOTIDE SEQUENCE</scope>
    <source>
        <strain evidence="8">NRRL 28262</strain>
    </source>
</reference>
<keyword evidence="4" id="KW-0732">Signal</keyword>
<comment type="caution">
    <text evidence="8">The sequence shown here is derived from an EMBL/GenBank/DDBJ whole genome shotgun (WGS) entry which is preliminary data.</text>
</comment>
<feature type="region of interest" description="Disordered" evidence="7">
    <location>
        <begin position="168"/>
        <end position="225"/>
    </location>
</feature>
<evidence type="ECO:0000256" key="6">
    <source>
        <dbReference type="ARBA" id="ARBA00023180"/>
    </source>
</evidence>
<dbReference type="PANTHER" id="PTHR11802:SF472">
    <property type="entry name" value="SERINE CARBOXYPEPTIDASE CPVL-RELATED"/>
    <property type="match status" value="1"/>
</dbReference>
<keyword evidence="6" id="KW-0325">Glycoprotein</keyword>
<evidence type="ECO:0008006" key="10">
    <source>
        <dbReference type="Google" id="ProtNLM"/>
    </source>
</evidence>
<keyword evidence="2" id="KW-0121">Carboxypeptidase</keyword>
<evidence type="ECO:0000256" key="1">
    <source>
        <dbReference type="ARBA" id="ARBA00009431"/>
    </source>
</evidence>
<dbReference type="AlphaFoldDB" id="A0AAD4H579"/>
<evidence type="ECO:0000256" key="2">
    <source>
        <dbReference type="ARBA" id="ARBA00022645"/>
    </source>
</evidence>
<dbReference type="PRINTS" id="PR00724">
    <property type="entry name" value="CRBOXYPTASEC"/>
</dbReference>
<organism evidence="8 9">
    <name type="scientific">Linnemannia exigua</name>
    <dbReference type="NCBI Taxonomy" id="604196"/>
    <lineage>
        <taxon>Eukaryota</taxon>
        <taxon>Fungi</taxon>
        <taxon>Fungi incertae sedis</taxon>
        <taxon>Mucoromycota</taxon>
        <taxon>Mortierellomycotina</taxon>
        <taxon>Mortierellomycetes</taxon>
        <taxon>Mortierellales</taxon>
        <taxon>Mortierellaceae</taxon>
        <taxon>Linnemannia</taxon>
    </lineage>
</organism>
<dbReference type="SUPFAM" id="SSF53474">
    <property type="entry name" value="alpha/beta-Hydrolases"/>
    <property type="match status" value="1"/>
</dbReference>
<dbReference type="EMBL" id="JAAAIL010000651">
    <property type="protein sequence ID" value="KAG0274096.1"/>
    <property type="molecule type" value="Genomic_DNA"/>
</dbReference>
<feature type="compositionally biased region" description="Acidic residues" evidence="7">
    <location>
        <begin position="194"/>
        <end position="225"/>
    </location>
</feature>
<name>A0AAD4H579_9FUNG</name>
<feature type="region of interest" description="Disordered" evidence="7">
    <location>
        <begin position="262"/>
        <end position="281"/>
    </location>
</feature>
<evidence type="ECO:0000256" key="5">
    <source>
        <dbReference type="ARBA" id="ARBA00022801"/>
    </source>
</evidence>
<evidence type="ECO:0000313" key="8">
    <source>
        <dbReference type="EMBL" id="KAG0274096.1"/>
    </source>
</evidence>
<evidence type="ECO:0000256" key="4">
    <source>
        <dbReference type="ARBA" id="ARBA00022729"/>
    </source>
</evidence>
<dbReference type="GO" id="GO:0006508">
    <property type="term" value="P:proteolysis"/>
    <property type="evidence" value="ECO:0007669"/>
    <property type="project" value="UniProtKB-KW"/>
</dbReference>
<keyword evidence="9" id="KW-1185">Reference proteome</keyword>
<sequence length="585" mass="65257">MLSKTVGFSTLVVLTTAVAIITATTTTNAAATSSRSQPMANNWAATQQSNDRQSHRVGPLPWAAGEDPIRESYAGNFPIRQWTTKVGSKADAEMFYWFFPALKPKVENPPLIIWLQGGPGASSMIGLFYETGPIHVTEDHKLIRNNNTWATEYSMLFIEQPVGTGYSFVDQGGSGKGSKHKKKSQSGRGSRGENDDEGDGDDDGDGDDTPEFDNEEEDDDDGDEDVRFEELDAELERDQEEEAAFFATLPSTHPFEVKVAAAASKRPRGQTGNNDSKAEDPDAMYTKAGYVKDQRAVVNDMMIFLDQFYERYPEQQKVDLYIAGQSYAGKFIPSIAHAIMDRNKKLNAKLLQSGDGKEVEADGMMAMAETIGIQTVSKTATKAKQRVIPIKGISMGNTMTDPITQIQIHADHAYYLGLITEPQADQMREYQRSAVELVKQGRYLDANRFRGKIFNLFRNSTGGLNTFDIRKGSHGMNWKPMTALLNMPEIKDSLNVFGPRRSYLIQHNVPKQEVDRIERGRRMAEYKTDPEVKQAMRGDIMRSTKPLVASLLDNGVKVLAYQGIFDFRDAPAGSTHWIETLDWRL</sequence>
<evidence type="ECO:0000256" key="3">
    <source>
        <dbReference type="ARBA" id="ARBA00022670"/>
    </source>
</evidence>
<keyword evidence="5" id="KW-0378">Hydrolase</keyword>
<keyword evidence="3" id="KW-0645">Protease</keyword>
<accession>A0AAD4H579</accession>
<dbReference type="Proteomes" id="UP001194580">
    <property type="component" value="Unassembled WGS sequence"/>
</dbReference>
<dbReference type="InterPro" id="IPR029058">
    <property type="entry name" value="AB_hydrolase_fold"/>
</dbReference>
<feature type="compositionally biased region" description="Polar residues" evidence="7">
    <location>
        <begin position="33"/>
        <end position="51"/>
    </location>
</feature>
<dbReference type="Pfam" id="PF00450">
    <property type="entry name" value="Peptidase_S10"/>
    <property type="match status" value="3"/>
</dbReference>